<dbReference type="InterPro" id="IPR000534">
    <property type="entry name" value="Semialdehyde_DH_NAD-bd"/>
</dbReference>
<evidence type="ECO:0000313" key="2">
    <source>
        <dbReference type="EMBL" id="WHM19998.1"/>
    </source>
</evidence>
<gene>
    <name evidence="2" type="ORF">QL281_14015</name>
</gene>
<name>A0AAQ3IGG2_BACIU</name>
<proteinExistence type="predicted"/>
<dbReference type="Gene3D" id="3.40.50.720">
    <property type="entry name" value="NAD(P)-binding Rossmann-like Domain"/>
    <property type="match status" value="1"/>
</dbReference>
<dbReference type="Pfam" id="PF01118">
    <property type="entry name" value="Semialdhyde_dh"/>
    <property type="match status" value="1"/>
</dbReference>
<dbReference type="Proteomes" id="UP001229422">
    <property type="component" value="Chromosome"/>
</dbReference>
<dbReference type="AlphaFoldDB" id="A0AAQ3IGG2"/>
<dbReference type="SUPFAM" id="SSF51735">
    <property type="entry name" value="NAD(P)-binding Rossmann-fold domains"/>
    <property type="match status" value="1"/>
</dbReference>
<feature type="domain" description="Semialdehyde dehydrogenase NAD-binding" evidence="1">
    <location>
        <begin position="5"/>
        <end position="44"/>
    </location>
</feature>
<protein>
    <recommendedName>
        <fullName evidence="1">Semialdehyde dehydrogenase NAD-binding domain-containing protein</fullName>
    </recommendedName>
</protein>
<evidence type="ECO:0000259" key="1">
    <source>
        <dbReference type="Pfam" id="PF01118"/>
    </source>
</evidence>
<dbReference type="InterPro" id="IPR036291">
    <property type="entry name" value="NAD(P)-bd_dom_sf"/>
</dbReference>
<dbReference type="EMBL" id="CP125292">
    <property type="protein sequence ID" value="WHM19998.1"/>
    <property type="molecule type" value="Genomic_DNA"/>
</dbReference>
<dbReference type="RefSeq" id="WP_283009889.1">
    <property type="nucleotide sequence ID" value="NZ_CP125292.1"/>
</dbReference>
<evidence type="ECO:0000313" key="3">
    <source>
        <dbReference type="Proteomes" id="UP001229422"/>
    </source>
</evidence>
<accession>A0AAQ3IGG2</accession>
<dbReference type="GO" id="GO:0016620">
    <property type="term" value="F:oxidoreductase activity, acting on the aldehyde or oxo group of donors, NAD or NADP as acceptor"/>
    <property type="evidence" value="ECO:0007669"/>
    <property type="project" value="InterPro"/>
</dbReference>
<dbReference type="GO" id="GO:0051287">
    <property type="term" value="F:NAD binding"/>
    <property type="evidence" value="ECO:0007669"/>
    <property type="project" value="InterPro"/>
</dbReference>
<reference evidence="2" key="1">
    <citation type="submission" date="2023-05" db="EMBL/GenBank/DDBJ databases">
        <title>Complete genome sequence of Bacillus subtilis SRCM117797 isolated from Soybean paste.</title>
        <authorList>
            <person name="Abraha H.B."/>
            <person name="Kim K.-P."/>
            <person name="Ryu M.-S."/>
            <person name="Jeong D.-Y."/>
        </authorList>
    </citation>
    <scope>NUCLEOTIDE SEQUENCE</scope>
    <source>
        <strain evidence="2">SRCM117797</strain>
    </source>
</reference>
<organism evidence="2 3">
    <name type="scientific">Bacillus subtilis</name>
    <dbReference type="NCBI Taxonomy" id="1423"/>
    <lineage>
        <taxon>Bacteria</taxon>
        <taxon>Bacillati</taxon>
        <taxon>Bacillota</taxon>
        <taxon>Bacilli</taxon>
        <taxon>Bacillales</taxon>
        <taxon>Bacillaceae</taxon>
        <taxon>Bacillus</taxon>
    </lineage>
</organism>
<sequence>MSKLKVAIVGATGMAGQQFVQALSQHPIFEVVQMVTSKNKDTYQDALTESDGGV</sequence>